<dbReference type="PANTHER" id="PTHR42711">
    <property type="entry name" value="ABC TRANSPORTER ATP-BINDING PROTEIN"/>
    <property type="match status" value="1"/>
</dbReference>
<dbReference type="Gene3D" id="3.40.50.300">
    <property type="entry name" value="P-loop containing nucleotide triphosphate hydrolases"/>
    <property type="match status" value="1"/>
</dbReference>
<feature type="domain" description="ABC transporter" evidence="6">
    <location>
        <begin position="1"/>
        <end position="228"/>
    </location>
</feature>
<keyword evidence="2" id="KW-0813">Transport</keyword>
<dbReference type="PANTHER" id="PTHR42711:SF5">
    <property type="entry name" value="ABC TRANSPORTER ATP-BINDING PROTEIN NATA"/>
    <property type="match status" value="1"/>
</dbReference>
<evidence type="ECO:0000313" key="8">
    <source>
        <dbReference type="Proteomes" id="UP001379533"/>
    </source>
</evidence>
<accession>A0ABZ2K6D9</accession>
<evidence type="ECO:0000259" key="6">
    <source>
        <dbReference type="PROSITE" id="PS50893"/>
    </source>
</evidence>
<dbReference type="InterPro" id="IPR003439">
    <property type="entry name" value="ABC_transporter-like_ATP-bd"/>
</dbReference>
<keyword evidence="5 7" id="KW-0067">ATP-binding</keyword>
<evidence type="ECO:0000256" key="2">
    <source>
        <dbReference type="ARBA" id="ARBA00022448"/>
    </source>
</evidence>
<dbReference type="SMART" id="SM00382">
    <property type="entry name" value="AAA"/>
    <property type="match status" value="1"/>
</dbReference>
<evidence type="ECO:0000256" key="5">
    <source>
        <dbReference type="ARBA" id="ARBA00022840"/>
    </source>
</evidence>
<gene>
    <name evidence="7" type="ORF">LZC95_41600</name>
</gene>
<proteinExistence type="inferred from homology"/>
<dbReference type="Pfam" id="PF00005">
    <property type="entry name" value="ABC_tran"/>
    <property type="match status" value="1"/>
</dbReference>
<comment type="similarity">
    <text evidence="1">Belongs to the ABC transporter superfamily.</text>
</comment>
<name>A0ABZ2K6D9_9BACT</name>
<dbReference type="InterPro" id="IPR050763">
    <property type="entry name" value="ABC_transporter_ATP-binding"/>
</dbReference>
<evidence type="ECO:0000256" key="3">
    <source>
        <dbReference type="ARBA" id="ARBA00022458"/>
    </source>
</evidence>
<sequence>MHEYAISADRIALTAGDFHFDVRDVGFRRGLLSAIVGPNGSGKSTLIEALLGFRTARLDNARILGVPAHRFMADVEHLRRMGTQLQRVEYADDARVEEILDLHRALYRRQSPMIAEALGLGELRKKPYRGLSKGQRQRLDLFVAMGHEPELMILDEPFTGLDKTYAGRLVDLLKDSFEGTTIVMICHSGEELAAADDLLWVHRGAIRYRGNRLALKENLVGQYRTRILLDDEDQQARVRALLATAPSVLRVASPHGGLDIQAFGDEGLDAVVRGLMESAHIRHFEFAPTSDADLLRVCTQTEAHV</sequence>
<dbReference type="PROSITE" id="PS50893">
    <property type="entry name" value="ABC_TRANSPORTER_2"/>
    <property type="match status" value="1"/>
</dbReference>
<evidence type="ECO:0000313" key="7">
    <source>
        <dbReference type="EMBL" id="WXA92933.1"/>
    </source>
</evidence>
<keyword evidence="4" id="KW-0547">Nucleotide-binding</keyword>
<protein>
    <submittedName>
        <fullName evidence="7">ATP-binding cassette domain-containing protein</fullName>
    </submittedName>
</protein>
<evidence type="ECO:0000256" key="1">
    <source>
        <dbReference type="ARBA" id="ARBA00005417"/>
    </source>
</evidence>
<dbReference type="InterPro" id="IPR003593">
    <property type="entry name" value="AAA+_ATPase"/>
</dbReference>
<dbReference type="EMBL" id="CP089982">
    <property type="protein sequence ID" value="WXA92933.1"/>
    <property type="molecule type" value="Genomic_DNA"/>
</dbReference>
<organism evidence="7 8">
    <name type="scientific">Pendulispora brunnea</name>
    <dbReference type="NCBI Taxonomy" id="2905690"/>
    <lineage>
        <taxon>Bacteria</taxon>
        <taxon>Pseudomonadati</taxon>
        <taxon>Myxococcota</taxon>
        <taxon>Myxococcia</taxon>
        <taxon>Myxococcales</taxon>
        <taxon>Sorangiineae</taxon>
        <taxon>Pendulisporaceae</taxon>
        <taxon>Pendulispora</taxon>
    </lineage>
</organism>
<dbReference type="Proteomes" id="UP001379533">
    <property type="component" value="Chromosome"/>
</dbReference>
<keyword evidence="8" id="KW-1185">Reference proteome</keyword>
<reference evidence="7 8" key="1">
    <citation type="submission" date="2021-12" db="EMBL/GenBank/DDBJ databases">
        <title>Discovery of the Pendulisporaceae a myxobacterial family with distinct sporulation behavior and unique specialized metabolism.</title>
        <authorList>
            <person name="Garcia R."/>
            <person name="Popoff A."/>
            <person name="Bader C.D."/>
            <person name="Loehr J."/>
            <person name="Walesch S."/>
            <person name="Walt C."/>
            <person name="Boldt J."/>
            <person name="Bunk B."/>
            <person name="Haeckl F.J.F.P.J."/>
            <person name="Gunesch A.P."/>
            <person name="Birkelbach J."/>
            <person name="Nuebel U."/>
            <person name="Pietschmann T."/>
            <person name="Bach T."/>
            <person name="Mueller R."/>
        </authorList>
    </citation>
    <scope>NUCLEOTIDE SEQUENCE [LARGE SCALE GENOMIC DNA]</scope>
    <source>
        <strain evidence="7 8">MSr12523</strain>
    </source>
</reference>
<evidence type="ECO:0000256" key="4">
    <source>
        <dbReference type="ARBA" id="ARBA00022741"/>
    </source>
</evidence>
<keyword evidence="3" id="KW-0536">Nodulation</keyword>
<dbReference type="InterPro" id="IPR027417">
    <property type="entry name" value="P-loop_NTPase"/>
</dbReference>
<dbReference type="RefSeq" id="WP_394843532.1">
    <property type="nucleotide sequence ID" value="NZ_CP089982.1"/>
</dbReference>
<dbReference type="GO" id="GO:0005524">
    <property type="term" value="F:ATP binding"/>
    <property type="evidence" value="ECO:0007669"/>
    <property type="project" value="UniProtKB-KW"/>
</dbReference>
<dbReference type="SUPFAM" id="SSF52540">
    <property type="entry name" value="P-loop containing nucleoside triphosphate hydrolases"/>
    <property type="match status" value="1"/>
</dbReference>